<gene>
    <name evidence="6 10" type="primary">minC</name>
    <name evidence="10" type="ORF">ACFFLH_04430</name>
</gene>
<dbReference type="InterPro" id="IPR013033">
    <property type="entry name" value="MinC"/>
</dbReference>
<organism evidence="10 11">
    <name type="scientific">Balneatrix alpica</name>
    <dbReference type="NCBI Taxonomy" id="75684"/>
    <lineage>
        <taxon>Bacteria</taxon>
        <taxon>Pseudomonadati</taxon>
        <taxon>Pseudomonadota</taxon>
        <taxon>Gammaproteobacteria</taxon>
        <taxon>Oceanospirillales</taxon>
        <taxon>Balneatrichaceae</taxon>
        <taxon>Balneatrix</taxon>
    </lineage>
</organism>
<evidence type="ECO:0000256" key="1">
    <source>
        <dbReference type="ARBA" id="ARBA00006291"/>
    </source>
</evidence>
<dbReference type="PANTHER" id="PTHR34108:SF1">
    <property type="entry name" value="SEPTUM SITE-DETERMINING PROTEIN MINC"/>
    <property type="match status" value="1"/>
</dbReference>
<dbReference type="Pfam" id="PF05209">
    <property type="entry name" value="MinC_N"/>
    <property type="match status" value="1"/>
</dbReference>
<evidence type="ECO:0000256" key="3">
    <source>
        <dbReference type="ARBA" id="ARBA00023210"/>
    </source>
</evidence>
<evidence type="ECO:0000256" key="7">
    <source>
        <dbReference type="SAM" id="MobiDB-lite"/>
    </source>
</evidence>
<dbReference type="NCBIfam" id="TIGR01222">
    <property type="entry name" value="minC"/>
    <property type="match status" value="1"/>
</dbReference>
<evidence type="ECO:0000259" key="9">
    <source>
        <dbReference type="Pfam" id="PF05209"/>
    </source>
</evidence>
<comment type="caution">
    <text evidence="10">The sequence shown here is derived from an EMBL/GenBank/DDBJ whole genome shotgun (WGS) entry which is preliminary data.</text>
</comment>
<dbReference type="InterPro" id="IPR016098">
    <property type="entry name" value="CAP/MinC_C"/>
</dbReference>
<evidence type="ECO:0000256" key="5">
    <source>
        <dbReference type="ARBA" id="ARBA00025606"/>
    </source>
</evidence>
<keyword evidence="3 6" id="KW-0717">Septation</keyword>
<evidence type="ECO:0000313" key="11">
    <source>
        <dbReference type="Proteomes" id="UP001589628"/>
    </source>
</evidence>
<evidence type="ECO:0000313" key="10">
    <source>
        <dbReference type="EMBL" id="MFB9885652.1"/>
    </source>
</evidence>
<dbReference type="InterPro" id="IPR005526">
    <property type="entry name" value="Septum_form_inhib_MinC_C"/>
</dbReference>
<comment type="similarity">
    <text evidence="1 6">Belongs to the MinC family.</text>
</comment>
<dbReference type="SUPFAM" id="SSF63848">
    <property type="entry name" value="Cell-division inhibitor MinC, C-terminal domain"/>
    <property type="match status" value="1"/>
</dbReference>
<dbReference type="Gene3D" id="3.30.70.260">
    <property type="match status" value="1"/>
</dbReference>
<name>A0ABV5Z8P2_9GAMM</name>
<reference evidence="10 11" key="1">
    <citation type="submission" date="2024-09" db="EMBL/GenBank/DDBJ databases">
        <authorList>
            <person name="Sun Q."/>
            <person name="Mori K."/>
        </authorList>
    </citation>
    <scope>NUCLEOTIDE SEQUENCE [LARGE SCALE GENOMIC DNA]</scope>
    <source>
        <strain evidence="10 11">ATCC 51285</strain>
    </source>
</reference>
<accession>A0ABV5Z8P2</accession>
<evidence type="ECO:0000256" key="4">
    <source>
        <dbReference type="ARBA" id="ARBA00023306"/>
    </source>
</evidence>
<dbReference type="Pfam" id="PF03775">
    <property type="entry name" value="MinC_C"/>
    <property type="match status" value="1"/>
</dbReference>
<dbReference type="InterPro" id="IPR036145">
    <property type="entry name" value="MinC_C_sf"/>
</dbReference>
<keyword evidence="11" id="KW-1185">Reference proteome</keyword>
<dbReference type="PANTHER" id="PTHR34108">
    <property type="entry name" value="SEPTUM SITE-DETERMINING PROTEIN MINC"/>
    <property type="match status" value="1"/>
</dbReference>
<keyword evidence="4 6" id="KW-0131">Cell cycle</keyword>
<sequence length="240" mass="25971">MSAPESQSTPDCFRLKGSMFTLSVIELSHFEAEAFQTQLQQTVNQAPRFFQHMPIVIGLDSISADADLNFAKIKQLCQNAQLNPVGIRGGSEAQQQAALEAGLPSLGNVSSRSNQSNSKTDTPEPAAANLTTKVIDRPIRSGQQIYARDAHLVVLAPVSAGAEILADGDIHVYAPLRGRALAGINGNTQARIYCQNMEAELLSIAGHYKLSEDLQHSALWKQSVQAILEDEKRLQLNPLG</sequence>
<keyword evidence="2 6" id="KW-0132">Cell division</keyword>
<protein>
    <recommendedName>
        <fullName evidence="6">Probable septum site-determining protein MinC</fullName>
    </recommendedName>
</protein>
<dbReference type="InterPro" id="IPR007874">
    <property type="entry name" value="MinC_N"/>
</dbReference>
<feature type="compositionally biased region" description="Polar residues" evidence="7">
    <location>
        <begin position="107"/>
        <end position="120"/>
    </location>
</feature>
<dbReference type="Proteomes" id="UP001589628">
    <property type="component" value="Unassembled WGS sequence"/>
</dbReference>
<dbReference type="HAMAP" id="MF_00267">
    <property type="entry name" value="MinC"/>
    <property type="match status" value="1"/>
</dbReference>
<comment type="function">
    <text evidence="5 6">Cell division inhibitor that blocks the formation of polar Z ring septums. Rapidly oscillates between the poles of the cell to destabilize FtsZ filaments that have formed before they mature into polar Z rings. Prevents FtsZ polymerization.</text>
</comment>
<dbReference type="EMBL" id="JBHLZN010000001">
    <property type="protein sequence ID" value="MFB9885652.1"/>
    <property type="molecule type" value="Genomic_DNA"/>
</dbReference>
<feature type="region of interest" description="Disordered" evidence="7">
    <location>
        <begin position="104"/>
        <end position="128"/>
    </location>
</feature>
<evidence type="ECO:0000256" key="2">
    <source>
        <dbReference type="ARBA" id="ARBA00022618"/>
    </source>
</evidence>
<dbReference type="Gene3D" id="2.160.20.70">
    <property type="match status" value="1"/>
</dbReference>
<evidence type="ECO:0000256" key="6">
    <source>
        <dbReference type="HAMAP-Rule" id="MF_00267"/>
    </source>
</evidence>
<feature type="domain" description="Septum formation inhibitor MinC C-terminal" evidence="8">
    <location>
        <begin position="134"/>
        <end position="232"/>
    </location>
</feature>
<proteinExistence type="inferred from homology"/>
<comment type="subunit">
    <text evidence="6">Interacts with MinD and FtsZ.</text>
</comment>
<dbReference type="RefSeq" id="WP_027313733.1">
    <property type="nucleotide sequence ID" value="NZ_JBHLZN010000001.1"/>
</dbReference>
<evidence type="ECO:0000259" key="8">
    <source>
        <dbReference type="Pfam" id="PF03775"/>
    </source>
</evidence>
<feature type="domain" description="Septum formation inhibitor MinC N-terminal" evidence="9">
    <location>
        <begin position="13"/>
        <end position="84"/>
    </location>
</feature>